<comment type="caution">
    <text evidence="1">The sequence shown here is derived from an EMBL/GenBank/DDBJ whole genome shotgun (WGS) entry which is preliminary data.</text>
</comment>
<gene>
    <name evidence="1" type="ORF">L3Q82_019377</name>
</gene>
<reference evidence="1" key="1">
    <citation type="submission" date="2022-04" db="EMBL/GenBank/DDBJ databases">
        <title>Jade perch genome.</title>
        <authorList>
            <person name="Chao B."/>
        </authorList>
    </citation>
    <scope>NUCLEOTIDE SEQUENCE</scope>
    <source>
        <strain evidence="1">CB-2022</strain>
    </source>
</reference>
<dbReference type="EMBL" id="CM041553">
    <property type="protein sequence ID" value="KAI3352801.1"/>
    <property type="molecule type" value="Genomic_DNA"/>
</dbReference>
<sequence length="14" mass="1631">MLSMMRSHTVHTVT</sequence>
<dbReference type="Proteomes" id="UP000831701">
    <property type="component" value="Chromosome 23"/>
</dbReference>
<protein>
    <submittedName>
        <fullName evidence="1">Uncharacterized protein</fullName>
    </submittedName>
</protein>
<organism evidence="1 2">
    <name type="scientific">Scortum barcoo</name>
    <name type="common">barcoo grunter</name>
    <dbReference type="NCBI Taxonomy" id="214431"/>
    <lineage>
        <taxon>Eukaryota</taxon>
        <taxon>Metazoa</taxon>
        <taxon>Chordata</taxon>
        <taxon>Craniata</taxon>
        <taxon>Vertebrata</taxon>
        <taxon>Euteleostomi</taxon>
        <taxon>Actinopterygii</taxon>
        <taxon>Neopterygii</taxon>
        <taxon>Teleostei</taxon>
        <taxon>Neoteleostei</taxon>
        <taxon>Acanthomorphata</taxon>
        <taxon>Eupercaria</taxon>
        <taxon>Centrarchiformes</taxon>
        <taxon>Terapontoidei</taxon>
        <taxon>Terapontidae</taxon>
        <taxon>Scortum</taxon>
    </lineage>
</organism>
<proteinExistence type="predicted"/>
<accession>A0ACB8VBA6</accession>
<evidence type="ECO:0000313" key="2">
    <source>
        <dbReference type="Proteomes" id="UP000831701"/>
    </source>
</evidence>
<evidence type="ECO:0000313" key="1">
    <source>
        <dbReference type="EMBL" id="KAI3352801.1"/>
    </source>
</evidence>
<name>A0ACB8VBA6_9TELE</name>
<keyword evidence="2" id="KW-1185">Reference proteome</keyword>